<accession>A0A6A0A832</accession>
<feature type="non-terminal residue" evidence="2">
    <location>
        <position position="166"/>
    </location>
</feature>
<evidence type="ECO:0000313" key="2">
    <source>
        <dbReference type="EMBL" id="GFH28745.1"/>
    </source>
</evidence>
<comment type="caution">
    <text evidence="2">The sequence shown here is derived from an EMBL/GenBank/DDBJ whole genome shotgun (WGS) entry which is preliminary data.</text>
</comment>
<feature type="compositionally biased region" description="Low complexity" evidence="1">
    <location>
        <begin position="70"/>
        <end position="82"/>
    </location>
</feature>
<evidence type="ECO:0000313" key="3">
    <source>
        <dbReference type="Proteomes" id="UP000485058"/>
    </source>
</evidence>
<sequence>VAEEQVGALEQSTWLQDFDPVIAQSGLPQTREAVEESSFAAEEVSADGQGQSEVSQSEANPTHHLQAPHSSLATSAANSSLPAGSGIWDRLALPANLSALLNRTALGQRVGRTDRLPLPANMTQLSALLANMTERAYGLRGNLSGQLLGNLTARGAGLAAGMGAAR</sequence>
<dbReference type="EMBL" id="BLLF01004016">
    <property type="protein sequence ID" value="GFH28745.1"/>
    <property type="molecule type" value="Genomic_DNA"/>
</dbReference>
<feature type="non-terminal residue" evidence="2">
    <location>
        <position position="1"/>
    </location>
</feature>
<proteinExistence type="predicted"/>
<gene>
    <name evidence="2" type="ORF">HaLaN_27286</name>
</gene>
<name>A0A6A0A832_HAELA</name>
<evidence type="ECO:0000256" key="1">
    <source>
        <dbReference type="SAM" id="MobiDB-lite"/>
    </source>
</evidence>
<dbReference type="Proteomes" id="UP000485058">
    <property type="component" value="Unassembled WGS sequence"/>
</dbReference>
<organism evidence="2 3">
    <name type="scientific">Haematococcus lacustris</name>
    <name type="common">Green alga</name>
    <name type="synonym">Haematococcus pluvialis</name>
    <dbReference type="NCBI Taxonomy" id="44745"/>
    <lineage>
        <taxon>Eukaryota</taxon>
        <taxon>Viridiplantae</taxon>
        <taxon>Chlorophyta</taxon>
        <taxon>core chlorophytes</taxon>
        <taxon>Chlorophyceae</taxon>
        <taxon>CS clade</taxon>
        <taxon>Chlamydomonadales</taxon>
        <taxon>Haematococcaceae</taxon>
        <taxon>Haematococcus</taxon>
    </lineage>
</organism>
<dbReference type="AlphaFoldDB" id="A0A6A0A832"/>
<keyword evidence="3" id="KW-1185">Reference proteome</keyword>
<reference evidence="2 3" key="1">
    <citation type="submission" date="2020-02" db="EMBL/GenBank/DDBJ databases">
        <title>Draft genome sequence of Haematococcus lacustris strain NIES-144.</title>
        <authorList>
            <person name="Morimoto D."/>
            <person name="Nakagawa S."/>
            <person name="Yoshida T."/>
            <person name="Sawayama S."/>
        </authorList>
    </citation>
    <scope>NUCLEOTIDE SEQUENCE [LARGE SCALE GENOMIC DNA]</scope>
    <source>
        <strain evidence="2 3">NIES-144</strain>
    </source>
</reference>
<feature type="compositionally biased region" description="Polar residues" evidence="1">
    <location>
        <begin position="48"/>
        <end position="60"/>
    </location>
</feature>
<feature type="region of interest" description="Disordered" evidence="1">
    <location>
        <begin position="26"/>
        <end position="82"/>
    </location>
</feature>
<protein>
    <submittedName>
        <fullName evidence="2">Uncharacterized protein</fullName>
    </submittedName>
</protein>